<sequence>MFAVSVLVLFGIVMVSATSFIARQIDRTVASELAEVQADAGGGGQAALRSVIDGLTRKSPGIFYLLQDPAGTVVAGNMEAIRPQPGLRTLTRTRQAASRHAAGGIRGQGVVLPDGSYLFVGLSDFELGEMREAITRAFTIGLAATVLLAVAGGVAMSVAVLRRIEAISGISRGIMLGDLGQRIPLRGTGDEFDHLSASLNAMLDRIQGLMSGLQQVSNDIAHDLRTPLTRLRQRLELARRREATVDGLQAAVDAAIEQTDAILDTFAALLRIAQIEAGSRKSGFSAVDLSGLLAELSEAYQVAAEEKGQVLVAAITPGLYVRGDRELLMLLYSNLIDNAVRHAPAGTEIRVEASADPARVRTCVADTGAGIPVAYRDKVLQRFFRLEASRTTPGNGLGLSLVNAIATLHGAGLTLADNQPGLRCQVDFSRPG</sequence>
<evidence type="ECO:0000313" key="14">
    <source>
        <dbReference type="EMBL" id="PPQ30473.1"/>
    </source>
</evidence>
<evidence type="ECO:0000256" key="10">
    <source>
        <dbReference type="ARBA" id="ARBA00023136"/>
    </source>
</evidence>
<dbReference type="Gene3D" id="6.10.340.10">
    <property type="match status" value="1"/>
</dbReference>
<dbReference type="PANTHER" id="PTHR45436:SF8">
    <property type="entry name" value="HISTIDINE KINASE"/>
    <property type="match status" value="1"/>
</dbReference>
<dbReference type="Gene3D" id="1.10.287.130">
    <property type="match status" value="1"/>
</dbReference>
<dbReference type="Gene3D" id="3.30.565.10">
    <property type="entry name" value="Histidine kinase-like ATPase, C-terminal domain"/>
    <property type="match status" value="1"/>
</dbReference>
<keyword evidence="4" id="KW-0597">Phosphoprotein</keyword>
<dbReference type="PROSITE" id="PS50885">
    <property type="entry name" value="HAMP"/>
    <property type="match status" value="1"/>
</dbReference>
<dbReference type="EC" id="2.7.13.3" evidence="3"/>
<feature type="domain" description="HAMP" evidence="13">
    <location>
        <begin position="158"/>
        <end position="211"/>
    </location>
</feature>
<feature type="transmembrane region" description="Helical" evidence="11">
    <location>
        <begin position="137"/>
        <end position="161"/>
    </location>
</feature>
<dbReference type="InterPro" id="IPR036890">
    <property type="entry name" value="HATPase_C_sf"/>
</dbReference>
<reference evidence="14 15" key="1">
    <citation type="journal article" date="2018" name="Arch. Microbiol.">
        <title>New insights into the metabolic potential of the phototrophic purple bacterium Rhodopila globiformis DSM 161(T) from its draft genome sequence and evidence for a vanadium-dependent nitrogenase.</title>
        <authorList>
            <person name="Imhoff J.F."/>
            <person name="Rahn T."/>
            <person name="Kunzel S."/>
            <person name="Neulinger S.C."/>
        </authorList>
    </citation>
    <scope>NUCLEOTIDE SEQUENCE [LARGE SCALE GENOMIC DNA]</scope>
    <source>
        <strain evidence="14 15">DSM 161</strain>
    </source>
</reference>
<feature type="domain" description="Histidine kinase" evidence="12">
    <location>
        <begin position="219"/>
        <end position="432"/>
    </location>
</feature>
<dbReference type="SUPFAM" id="SSF47384">
    <property type="entry name" value="Homodimeric domain of signal transducing histidine kinase"/>
    <property type="match status" value="1"/>
</dbReference>
<comment type="caution">
    <text evidence="14">The sequence shown here is derived from an EMBL/GenBank/DDBJ whole genome shotgun (WGS) entry which is preliminary data.</text>
</comment>
<dbReference type="PROSITE" id="PS50109">
    <property type="entry name" value="HIS_KIN"/>
    <property type="match status" value="1"/>
</dbReference>
<keyword evidence="7" id="KW-0418">Kinase</keyword>
<dbReference type="InterPro" id="IPR005467">
    <property type="entry name" value="His_kinase_dom"/>
</dbReference>
<keyword evidence="9" id="KW-0902">Two-component regulatory system</keyword>
<dbReference type="InterPro" id="IPR004358">
    <property type="entry name" value="Sig_transdc_His_kin-like_C"/>
</dbReference>
<dbReference type="Pfam" id="PF00512">
    <property type="entry name" value="HisKA"/>
    <property type="match status" value="1"/>
</dbReference>
<dbReference type="EMBL" id="NHRY01000211">
    <property type="protein sequence ID" value="PPQ30473.1"/>
    <property type="molecule type" value="Genomic_DNA"/>
</dbReference>
<dbReference type="SMART" id="SM00304">
    <property type="entry name" value="HAMP"/>
    <property type="match status" value="1"/>
</dbReference>
<dbReference type="InterPro" id="IPR036097">
    <property type="entry name" value="HisK_dim/P_sf"/>
</dbReference>
<keyword evidence="8 11" id="KW-1133">Transmembrane helix</keyword>
<evidence type="ECO:0000256" key="8">
    <source>
        <dbReference type="ARBA" id="ARBA00022989"/>
    </source>
</evidence>
<dbReference type="SUPFAM" id="SSF55874">
    <property type="entry name" value="ATPase domain of HSP90 chaperone/DNA topoisomerase II/histidine kinase"/>
    <property type="match status" value="1"/>
</dbReference>
<evidence type="ECO:0000256" key="2">
    <source>
        <dbReference type="ARBA" id="ARBA00004370"/>
    </source>
</evidence>
<evidence type="ECO:0000259" key="12">
    <source>
        <dbReference type="PROSITE" id="PS50109"/>
    </source>
</evidence>
<dbReference type="AlphaFoldDB" id="A0A2S6N787"/>
<dbReference type="InterPro" id="IPR003661">
    <property type="entry name" value="HisK_dim/P_dom"/>
</dbReference>
<evidence type="ECO:0000256" key="6">
    <source>
        <dbReference type="ARBA" id="ARBA00022692"/>
    </source>
</evidence>
<dbReference type="SMART" id="SM00387">
    <property type="entry name" value="HATPase_c"/>
    <property type="match status" value="1"/>
</dbReference>
<protein>
    <recommendedName>
        <fullName evidence="3">histidine kinase</fullName>
        <ecNumber evidence="3">2.7.13.3</ecNumber>
    </recommendedName>
</protein>
<dbReference type="InterPro" id="IPR003594">
    <property type="entry name" value="HATPase_dom"/>
</dbReference>
<accession>A0A2S6N787</accession>
<dbReference type="Pfam" id="PF02518">
    <property type="entry name" value="HATPase_c"/>
    <property type="match status" value="1"/>
</dbReference>
<dbReference type="GO" id="GO:0005886">
    <property type="term" value="C:plasma membrane"/>
    <property type="evidence" value="ECO:0007669"/>
    <property type="project" value="TreeGrafter"/>
</dbReference>
<evidence type="ECO:0000256" key="7">
    <source>
        <dbReference type="ARBA" id="ARBA00022777"/>
    </source>
</evidence>
<comment type="catalytic activity">
    <reaction evidence="1">
        <text>ATP + protein L-histidine = ADP + protein N-phospho-L-histidine.</text>
        <dbReference type="EC" id="2.7.13.3"/>
    </reaction>
</comment>
<evidence type="ECO:0000256" key="3">
    <source>
        <dbReference type="ARBA" id="ARBA00012438"/>
    </source>
</evidence>
<evidence type="ECO:0000256" key="4">
    <source>
        <dbReference type="ARBA" id="ARBA00022553"/>
    </source>
</evidence>
<organism evidence="14 15">
    <name type="scientific">Rhodopila globiformis</name>
    <name type="common">Rhodopseudomonas globiformis</name>
    <dbReference type="NCBI Taxonomy" id="1071"/>
    <lineage>
        <taxon>Bacteria</taxon>
        <taxon>Pseudomonadati</taxon>
        <taxon>Pseudomonadota</taxon>
        <taxon>Alphaproteobacteria</taxon>
        <taxon>Acetobacterales</taxon>
        <taxon>Acetobacteraceae</taxon>
        <taxon>Rhodopila</taxon>
    </lineage>
</organism>
<keyword evidence="10 11" id="KW-0472">Membrane</keyword>
<evidence type="ECO:0000256" key="5">
    <source>
        <dbReference type="ARBA" id="ARBA00022679"/>
    </source>
</evidence>
<evidence type="ECO:0000313" key="15">
    <source>
        <dbReference type="Proteomes" id="UP000239724"/>
    </source>
</evidence>
<evidence type="ECO:0000256" key="11">
    <source>
        <dbReference type="SAM" id="Phobius"/>
    </source>
</evidence>
<dbReference type="SMART" id="SM00388">
    <property type="entry name" value="HisKA"/>
    <property type="match status" value="1"/>
</dbReference>
<comment type="subcellular location">
    <subcellularLocation>
        <location evidence="2">Membrane</location>
    </subcellularLocation>
</comment>
<dbReference type="Pfam" id="PF00672">
    <property type="entry name" value="HAMP"/>
    <property type="match status" value="1"/>
</dbReference>
<keyword evidence="5" id="KW-0808">Transferase</keyword>
<dbReference type="CDD" id="cd06225">
    <property type="entry name" value="HAMP"/>
    <property type="match status" value="1"/>
</dbReference>
<dbReference type="PANTHER" id="PTHR45436">
    <property type="entry name" value="SENSOR HISTIDINE KINASE YKOH"/>
    <property type="match status" value="1"/>
</dbReference>
<dbReference type="PRINTS" id="PR00344">
    <property type="entry name" value="BCTRLSENSOR"/>
</dbReference>
<gene>
    <name evidence="14" type="ORF">CCS01_19150</name>
</gene>
<evidence type="ECO:0000259" key="13">
    <source>
        <dbReference type="PROSITE" id="PS50885"/>
    </source>
</evidence>
<keyword evidence="6 11" id="KW-0812">Transmembrane</keyword>
<dbReference type="SUPFAM" id="SSF158472">
    <property type="entry name" value="HAMP domain-like"/>
    <property type="match status" value="1"/>
</dbReference>
<evidence type="ECO:0000256" key="1">
    <source>
        <dbReference type="ARBA" id="ARBA00000085"/>
    </source>
</evidence>
<evidence type="ECO:0000256" key="9">
    <source>
        <dbReference type="ARBA" id="ARBA00023012"/>
    </source>
</evidence>
<dbReference type="CDD" id="cd00082">
    <property type="entry name" value="HisKA"/>
    <property type="match status" value="1"/>
</dbReference>
<name>A0A2S6N787_RHOGL</name>
<dbReference type="InterPro" id="IPR003660">
    <property type="entry name" value="HAMP_dom"/>
</dbReference>
<dbReference type="GO" id="GO:0000155">
    <property type="term" value="F:phosphorelay sensor kinase activity"/>
    <property type="evidence" value="ECO:0007669"/>
    <property type="project" value="InterPro"/>
</dbReference>
<dbReference type="InterPro" id="IPR050428">
    <property type="entry name" value="TCS_sensor_his_kinase"/>
</dbReference>
<keyword evidence="15" id="KW-1185">Reference proteome</keyword>
<dbReference type="Proteomes" id="UP000239724">
    <property type="component" value="Unassembled WGS sequence"/>
</dbReference>
<proteinExistence type="predicted"/>